<dbReference type="Pfam" id="PF01381">
    <property type="entry name" value="HTH_3"/>
    <property type="match status" value="1"/>
</dbReference>
<name>A0A8D0H2Y7_SPHPU</name>
<evidence type="ECO:0000256" key="4">
    <source>
        <dbReference type="ARBA" id="ARBA00023163"/>
    </source>
</evidence>
<dbReference type="AlphaFoldDB" id="A0A8D0H2Y7"/>
<dbReference type="GeneTree" id="ENSGT00390000008519"/>
<evidence type="ECO:0000256" key="2">
    <source>
        <dbReference type="ARBA" id="ARBA00023015"/>
    </source>
</evidence>
<dbReference type="GO" id="GO:0003713">
    <property type="term" value="F:transcription coactivator activity"/>
    <property type="evidence" value="ECO:0007669"/>
    <property type="project" value="Ensembl"/>
</dbReference>
<dbReference type="Proteomes" id="UP000694392">
    <property type="component" value="Unplaced"/>
</dbReference>
<gene>
    <name evidence="7" type="primary">EDF1</name>
</gene>
<keyword evidence="8" id="KW-1185">Reference proteome</keyword>
<feature type="region of interest" description="Disordered" evidence="5">
    <location>
        <begin position="180"/>
        <end position="200"/>
    </location>
</feature>
<dbReference type="InterPro" id="IPR010982">
    <property type="entry name" value="Lambda_DNA-bd_dom_sf"/>
</dbReference>
<evidence type="ECO:0000256" key="1">
    <source>
        <dbReference type="ARBA" id="ARBA00004123"/>
    </source>
</evidence>
<dbReference type="Gene3D" id="1.10.260.40">
    <property type="entry name" value="lambda repressor-like DNA-binding domains"/>
    <property type="match status" value="1"/>
</dbReference>
<evidence type="ECO:0000259" key="6">
    <source>
        <dbReference type="PROSITE" id="PS50943"/>
    </source>
</evidence>
<dbReference type="Ensembl" id="ENSSPUT00000014709.1">
    <property type="protein sequence ID" value="ENSSPUP00000013792.1"/>
    <property type="gene ID" value="ENSSPUG00000010605.1"/>
</dbReference>
<accession>A0A8D0H2Y7</accession>
<dbReference type="GO" id="GO:0005654">
    <property type="term" value="C:nucleoplasm"/>
    <property type="evidence" value="ECO:0007669"/>
    <property type="project" value="Ensembl"/>
</dbReference>
<dbReference type="GO" id="GO:0001094">
    <property type="term" value="F:TFIID-class transcription factor complex binding"/>
    <property type="evidence" value="ECO:0007669"/>
    <property type="project" value="Ensembl"/>
</dbReference>
<evidence type="ECO:0000256" key="5">
    <source>
        <dbReference type="SAM" id="MobiDB-lite"/>
    </source>
</evidence>
<protein>
    <submittedName>
        <fullName evidence="7">Endothelial differentiation related factor 1</fullName>
    </submittedName>
</protein>
<reference evidence="7" key="2">
    <citation type="submission" date="2025-09" db="UniProtKB">
        <authorList>
            <consortium name="Ensembl"/>
        </authorList>
    </citation>
    <scope>IDENTIFICATION</scope>
</reference>
<evidence type="ECO:0000313" key="7">
    <source>
        <dbReference type="Ensembl" id="ENSSPUP00000013792.1"/>
    </source>
</evidence>
<keyword evidence="4" id="KW-0804">Transcription</keyword>
<keyword evidence="2" id="KW-0805">Transcription regulation</keyword>
<dbReference type="InterPro" id="IPR013729">
    <property type="entry name" value="MBF1_N"/>
</dbReference>
<dbReference type="GO" id="GO:0005829">
    <property type="term" value="C:cytosol"/>
    <property type="evidence" value="ECO:0007669"/>
    <property type="project" value="Ensembl"/>
</dbReference>
<dbReference type="PANTHER" id="PTHR10245">
    <property type="entry name" value="ENDOTHELIAL DIFFERENTIATION-RELATED FACTOR 1 MULTIPROTEIN BRIDGING FACTOR 1"/>
    <property type="match status" value="1"/>
</dbReference>
<dbReference type="CDD" id="cd00093">
    <property type="entry name" value="HTH_XRE"/>
    <property type="match status" value="1"/>
</dbReference>
<evidence type="ECO:0000256" key="3">
    <source>
        <dbReference type="ARBA" id="ARBA00023125"/>
    </source>
</evidence>
<sequence length="200" mass="22275">AKKGIWQKLKTIFLSRSSHITLASLHVFAVLAAQRKGEDVETSKKWAAGQNKQHSITKNTAKLDRETEELHHDRVPLEVGKVIQQGRQSKGLTQKDLATKINEKPQVIADYESGKAIPNNQVMGKIERAIADLLNCQYSFWQQQCVLTVSTKVGCFRLYADLLRPVDQKALSSVGRTLGNHLRRAPKGSENKASKSVCSD</sequence>
<dbReference type="SUPFAM" id="SSF47413">
    <property type="entry name" value="lambda repressor-like DNA-binding domains"/>
    <property type="match status" value="1"/>
</dbReference>
<dbReference type="SMART" id="SM00530">
    <property type="entry name" value="HTH_XRE"/>
    <property type="match status" value="1"/>
</dbReference>
<dbReference type="PANTHER" id="PTHR10245:SF15">
    <property type="entry name" value="ENDOTHELIAL DIFFERENTIATION-RELATED FACTOR 1"/>
    <property type="match status" value="1"/>
</dbReference>
<feature type="domain" description="HTH cro/C1-type" evidence="6">
    <location>
        <begin position="83"/>
        <end position="141"/>
    </location>
</feature>
<reference evidence="7" key="1">
    <citation type="submission" date="2025-08" db="UniProtKB">
        <authorList>
            <consortium name="Ensembl"/>
        </authorList>
    </citation>
    <scope>IDENTIFICATION</scope>
</reference>
<dbReference type="Pfam" id="PF08523">
    <property type="entry name" value="MBF1"/>
    <property type="match status" value="1"/>
</dbReference>
<dbReference type="GO" id="GO:0003677">
    <property type="term" value="F:DNA binding"/>
    <property type="evidence" value="ECO:0007669"/>
    <property type="project" value="UniProtKB-KW"/>
</dbReference>
<dbReference type="PROSITE" id="PS50943">
    <property type="entry name" value="HTH_CROC1"/>
    <property type="match status" value="1"/>
</dbReference>
<proteinExistence type="predicted"/>
<dbReference type="InterPro" id="IPR001387">
    <property type="entry name" value="Cro/C1-type_HTH"/>
</dbReference>
<dbReference type="GO" id="GO:0005730">
    <property type="term" value="C:nucleolus"/>
    <property type="evidence" value="ECO:0007669"/>
    <property type="project" value="Ensembl"/>
</dbReference>
<keyword evidence="3" id="KW-0238">DNA-binding</keyword>
<evidence type="ECO:0000313" key="8">
    <source>
        <dbReference type="Proteomes" id="UP000694392"/>
    </source>
</evidence>
<organism evidence="7 8">
    <name type="scientific">Sphenodon punctatus</name>
    <name type="common">Tuatara</name>
    <name type="synonym">Hatteria punctata</name>
    <dbReference type="NCBI Taxonomy" id="8508"/>
    <lineage>
        <taxon>Eukaryota</taxon>
        <taxon>Metazoa</taxon>
        <taxon>Chordata</taxon>
        <taxon>Craniata</taxon>
        <taxon>Vertebrata</taxon>
        <taxon>Euteleostomi</taxon>
        <taxon>Lepidosauria</taxon>
        <taxon>Sphenodontia</taxon>
        <taxon>Sphenodontidae</taxon>
        <taxon>Sphenodon</taxon>
    </lineage>
</organism>
<comment type="subcellular location">
    <subcellularLocation>
        <location evidence="1">Nucleus</location>
    </subcellularLocation>
</comment>
<dbReference type="FunFam" id="1.10.260.40:FF:000015">
    <property type="entry name" value="Endothelial differentiation-related factor 1"/>
    <property type="match status" value="1"/>
</dbReference>